<sequence>MAHRVRASPKQPIFHESTDLPIPHRPSTFYDQNASSKEQSGTGVSFHDFSECAATQAQPPCVIAGYGA</sequence>
<dbReference type="EMBL" id="JADGJD010000693">
    <property type="protein sequence ID" value="KAJ3049108.1"/>
    <property type="molecule type" value="Genomic_DNA"/>
</dbReference>
<evidence type="ECO:0000313" key="2">
    <source>
        <dbReference type="EMBL" id="KAJ3049108.1"/>
    </source>
</evidence>
<comment type="caution">
    <text evidence="2">The sequence shown here is derived from an EMBL/GenBank/DDBJ whole genome shotgun (WGS) entry which is preliminary data.</text>
</comment>
<organism evidence="2 3">
    <name type="scientific">Rhizophlyctis rosea</name>
    <dbReference type="NCBI Taxonomy" id="64517"/>
    <lineage>
        <taxon>Eukaryota</taxon>
        <taxon>Fungi</taxon>
        <taxon>Fungi incertae sedis</taxon>
        <taxon>Chytridiomycota</taxon>
        <taxon>Chytridiomycota incertae sedis</taxon>
        <taxon>Chytridiomycetes</taxon>
        <taxon>Rhizophlyctidales</taxon>
        <taxon>Rhizophlyctidaceae</taxon>
        <taxon>Rhizophlyctis</taxon>
    </lineage>
</organism>
<evidence type="ECO:0000313" key="3">
    <source>
        <dbReference type="Proteomes" id="UP001212841"/>
    </source>
</evidence>
<reference evidence="2" key="1">
    <citation type="submission" date="2020-05" db="EMBL/GenBank/DDBJ databases">
        <title>Phylogenomic resolution of chytrid fungi.</title>
        <authorList>
            <person name="Stajich J.E."/>
            <person name="Amses K."/>
            <person name="Simmons R."/>
            <person name="Seto K."/>
            <person name="Myers J."/>
            <person name="Bonds A."/>
            <person name="Quandt C.A."/>
            <person name="Barry K."/>
            <person name="Liu P."/>
            <person name="Grigoriev I."/>
            <person name="Longcore J.E."/>
            <person name="James T.Y."/>
        </authorList>
    </citation>
    <scope>NUCLEOTIDE SEQUENCE</scope>
    <source>
        <strain evidence="2">JEL0318</strain>
    </source>
</reference>
<proteinExistence type="predicted"/>
<feature type="compositionally biased region" description="Polar residues" evidence="1">
    <location>
        <begin position="29"/>
        <end position="43"/>
    </location>
</feature>
<name>A0AAD5X3H7_9FUNG</name>
<gene>
    <name evidence="2" type="ORF">HK097_009866</name>
</gene>
<feature type="region of interest" description="Disordered" evidence="1">
    <location>
        <begin position="1"/>
        <end position="44"/>
    </location>
</feature>
<protein>
    <submittedName>
        <fullName evidence="2">Uncharacterized protein</fullName>
    </submittedName>
</protein>
<keyword evidence="3" id="KW-1185">Reference proteome</keyword>
<accession>A0AAD5X3H7</accession>
<dbReference type="Proteomes" id="UP001212841">
    <property type="component" value="Unassembled WGS sequence"/>
</dbReference>
<dbReference type="AlphaFoldDB" id="A0AAD5X3H7"/>
<evidence type="ECO:0000256" key="1">
    <source>
        <dbReference type="SAM" id="MobiDB-lite"/>
    </source>
</evidence>